<dbReference type="GO" id="GO:0004664">
    <property type="term" value="F:prephenate dehydratase activity"/>
    <property type="evidence" value="ECO:0007669"/>
    <property type="project" value="UniProtKB-EC"/>
</dbReference>
<dbReference type="InterPro" id="IPR002701">
    <property type="entry name" value="CM_II_prokaryot"/>
</dbReference>
<comment type="catalytic activity">
    <reaction evidence="1">
        <text>chorismate = prephenate</text>
        <dbReference type="Rhea" id="RHEA:13897"/>
        <dbReference type="ChEBI" id="CHEBI:29748"/>
        <dbReference type="ChEBI" id="CHEBI:29934"/>
        <dbReference type="EC" id="5.4.99.5"/>
    </reaction>
</comment>
<dbReference type="GO" id="GO:0004106">
    <property type="term" value="F:chorismate mutase activity"/>
    <property type="evidence" value="ECO:0007669"/>
    <property type="project" value="UniProtKB-EC"/>
</dbReference>
<dbReference type="NCBIfam" id="NF008865">
    <property type="entry name" value="PRK11898.1"/>
    <property type="match status" value="1"/>
</dbReference>
<dbReference type="PROSITE" id="PS00858">
    <property type="entry name" value="PREPHENATE_DEHYDR_2"/>
    <property type="match status" value="1"/>
</dbReference>
<proteinExistence type="predicted"/>
<dbReference type="Pfam" id="PF00800">
    <property type="entry name" value="PDT"/>
    <property type="match status" value="1"/>
</dbReference>
<protein>
    <recommendedName>
        <fullName evidence="8">Bifunctional chorismate mutase/prephenate dehydratase</fullName>
        <ecNumber evidence="7">4.2.1.51</ecNumber>
        <ecNumber evidence="6">5.4.99.5</ecNumber>
    </recommendedName>
    <alternativeName>
        <fullName evidence="17">Chorismate mutase-prephenate dehydratase</fullName>
    </alternativeName>
    <alternativeName>
        <fullName evidence="16">p-protein</fullName>
    </alternativeName>
</protein>
<dbReference type="PROSITE" id="PS51171">
    <property type="entry name" value="PREPHENATE_DEHYDR_3"/>
    <property type="match status" value="1"/>
</dbReference>
<evidence type="ECO:0000256" key="7">
    <source>
        <dbReference type="ARBA" id="ARBA00013147"/>
    </source>
</evidence>
<comment type="function">
    <text evidence="2">Catalyzes the Claisen rearrangement of chorismate to prephenate and the decarboxylation/dehydration of prephenate to phenylpyruvate.</text>
</comment>
<comment type="catalytic activity">
    <reaction evidence="18">
        <text>prephenate + H(+) = 3-phenylpyruvate + CO2 + H2O</text>
        <dbReference type="Rhea" id="RHEA:21648"/>
        <dbReference type="ChEBI" id="CHEBI:15377"/>
        <dbReference type="ChEBI" id="CHEBI:15378"/>
        <dbReference type="ChEBI" id="CHEBI:16526"/>
        <dbReference type="ChEBI" id="CHEBI:18005"/>
        <dbReference type="ChEBI" id="CHEBI:29934"/>
        <dbReference type="EC" id="4.2.1.51"/>
    </reaction>
</comment>
<dbReference type="InterPro" id="IPR001086">
    <property type="entry name" value="Preph_deHydtase"/>
</dbReference>
<evidence type="ECO:0000259" key="22">
    <source>
        <dbReference type="PROSITE" id="PS51671"/>
    </source>
</evidence>
<feature type="domain" description="Prephenate dehydratase" evidence="21">
    <location>
        <begin position="88"/>
        <end position="263"/>
    </location>
</feature>
<comment type="caution">
    <text evidence="23">The sequence shown here is derived from an EMBL/GenBank/DDBJ whole genome shotgun (WGS) entry which is preliminary data.</text>
</comment>
<comment type="pathway">
    <text evidence="4">Amino-acid biosynthesis; L-phenylalanine biosynthesis; phenylpyruvate from prephenate: step 1/1.</text>
</comment>
<dbReference type="InterPro" id="IPR045865">
    <property type="entry name" value="ACT-like_dom_sf"/>
</dbReference>
<dbReference type="InterPro" id="IPR036263">
    <property type="entry name" value="Chorismate_II_sf"/>
</dbReference>
<dbReference type="UniPathway" id="UPA00121">
    <property type="reaction ID" value="UER00345"/>
</dbReference>
<dbReference type="FunFam" id="3.30.70.260:FF:000012">
    <property type="entry name" value="Prephenate dehydratase"/>
    <property type="match status" value="1"/>
</dbReference>
<reference evidence="23 24" key="1">
    <citation type="journal article" date="2018" name="Nat. Biotechnol.">
        <title>A standardized bacterial taxonomy based on genome phylogeny substantially revises the tree of life.</title>
        <authorList>
            <person name="Parks D.H."/>
            <person name="Chuvochina M."/>
            <person name="Waite D.W."/>
            <person name="Rinke C."/>
            <person name="Skarshewski A."/>
            <person name="Chaumeil P.A."/>
            <person name="Hugenholtz P."/>
        </authorList>
    </citation>
    <scope>NUCLEOTIDE SEQUENCE [LARGE SCALE GENOMIC DNA]</scope>
    <source>
        <strain evidence="23">UBA8672</strain>
    </source>
</reference>
<dbReference type="PANTHER" id="PTHR21022:SF19">
    <property type="entry name" value="PREPHENATE DEHYDRATASE-RELATED"/>
    <property type="match status" value="1"/>
</dbReference>
<keyword evidence="12" id="KW-0584">Phenylalanine biosynthesis</keyword>
<feature type="domain" description="ACT" evidence="22">
    <location>
        <begin position="275"/>
        <end position="352"/>
    </location>
</feature>
<evidence type="ECO:0000313" key="24">
    <source>
        <dbReference type="Proteomes" id="UP000262325"/>
    </source>
</evidence>
<comment type="pathway">
    <text evidence="5">Metabolic intermediate biosynthesis; prephenate biosynthesis; prephenate from chorismate: step 1/1.</text>
</comment>
<dbReference type="PROSITE" id="PS00857">
    <property type="entry name" value="PREPHENATE_DEHYDR_1"/>
    <property type="match status" value="1"/>
</dbReference>
<dbReference type="PANTHER" id="PTHR21022">
    <property type="entry name" value="PREPHENATE DEHYDRATASE P PROTEIN"/>
    <property type="match status" value="1"/>
</dbReference>
<dbReference type="Gene3D" id="1.20.59.10">
    <property type="entry name" value="Chorismate mutase"/>
    <property type="match status" value="1"/>
</dbReference>
<dbReference type="PROSITE" id="PS51168">
    <property type="entry name" value="CHORISMATE_MUT_2"/>
    <property type="match status" value="1"/>
</dbReference>
<evidence type="ECO:0000256" key="15">
    <source>
        <dbReference type="ARBA" id="ARBA00023268"/>
    </source>
</evidence>
<evidence type="ECO:0000256" key="19">
    <source>
        <dbReference type="PIRSR" id="PIRSR001500-2"/>
    </source>
</evidence>
<dbReference type="InterPro" id="IPR010957">
    <property type="entry name" value="G/b/e-P-prot_chorismate_mutase"/>
</dbReference>
<accession>A0A3D5QCB6</accession>
<keyword evidence="9" id="KW-0963">Cytoplasm</keyword>
<dbReference type="InterPro" id="IPR018528">
    <property type="entry name" value="Preph_deHydtase_CS"/>
</dbReference>
<dbReference type="CDD" id="cd04905">
    <property type="entry name" value="ACT_CM-PDT"/>
    <property type="match status" value="1"/>
</dbReference>
<evidence type="ECO:0000256" key="11">
    <source>
        <dbReference type="ARBA" id="ARBA00023141"/>
    </source>
</evidence>
<dbReference type="PIRSF" id="PIRSF001500">
    <property type="entry name" value="Chor_mut_pdt_Ppr"/>
    <property type="match status" value="1"/>
</dbReference>
<dbReference type="SUPFAM" id="SSF55021">
    <property type="entry name" value="ACT-like"/>
    <property type="match status" value="1"/>
</dbReference>
<evidence type="ECO:0000256" key="9">
    <source>
        <dbReference type="ARBA" id="ARBA00022490"/>
    </source>
</evidence>
<evidence type="ECO:0000259" key="20">
    <source>
        <dbReference type="PROSITE" id="PS51168"/>
    </source>
</evidence>
<dbReference type="FunFam" id="3.40.190.10:FF:000034">
    <property type="entry name" value="Chorismate mutase/prephenate dehydratase"/>
    <property type="match status" value="1"/>
</dbReference>
<evidence type="ECO:0000256" key="14">
    <source>
        <dbReference type="ARBA" id="ARBA00023239"/>
    </source>
</evidence>
<name>A0A3D5QCB6_FLESI</name>
<comment type="subcellular location">
    <subcellularLocation>
        <location evidence="3">Cytoplasm</location>
    </subcellularLocation>
</comment>
<dbReference type="Gene3D" id="3.40.190.10">
    <property type="entry name" value="Periplasmic binding protein-like II"/>
    <property type="match status" value="2"/>
</dbReference>
<evidence type="ECO:0000256" key="17">
    <source>
        <dbReference type="ARBA" id="ARBA00031520"/>
    </source>
</evidence>
<keyword evidence="13" id="KW-0413">Isomerase</keyword>
<organism evidence="23 24">
    <name type="scientific">Flexistipes sinusarabici</name>
    <dbReference type="NCBI Taxonomy" id="2352"/>
    <lineage>
        <taxon>Bacteria</taxon>
        <taxon>Pseudomonadati</taxon>
        <taxon>Deferribacterota</taxon>
        <taxon>Deferribacteres</taxon>
        <taxon>Deferribacterales</taxon>
        <taxon>Flexistipitaceae</taxon>
        <taxon>Flexistipes</taxon>
    </lineage>
</organism>
<evidence type="ECO:0000256" key="3">
    <source>
        <dbReference type="ARBA" id="ARBA00004496"/>
    </source>
</evidence>
<dbReference type="Pfam" id="PF01842">
    <property type="entry name" value="ACT"/>
    <property type="match status" value="1"/>
</dbReference>
<evidence type="ECO:0000313" key="23">
    <source>
        <dbReference type="EMBL" id="HCW93495.1"/>
    </source>
</evidence>
<keyword evidence="14" id="KW-0456">Lyase</keyword>
<dbReference type="Pfam" id="PF01817">
    <property type="entry name" value="CM_2"/>
    <property type="match status" value="1"/>
</dbReference>
<evidence type="ECO:0000256" key="5">
    <source>
        <dbReference type="ARBA" id="ARBA00004817"/>
    </source>
</evidence>
<keyword evidence="10" id="KW-0028">Amino-acid biosynthesis</keyword>
<dbReference type="GO" id="GO:0046417">
    <property type="term" value="P:chorismate metabolic process"/>
    <property type="evidence" value="ECO:0007669"/>
    <property type="project" value="InterPro"/>
</dbReference>
<dbReference type="InterPro" id="IPR008242">
    <property type="entry name" value="Chor_mutase/pphenate_deHydtase"/>
</dbReference>
<evidence type="ECO:0000256" key="10">
    <source>
        <dbReference type="ARBA" id="ARBA00022605"/>
    </source>
</evidence>
<gene>
    <name evidence="23" type="ORF">DHM44_07415</name>
</gene>
<keyword evidence="11" id="KW-0057">Aromatic amino acid biosynthesis</keyword>
<evidence type="ECO:0000256" key="6">
    <source>
        <dbReference type="ARBA" id="ARBA00012404"/>
    </source>
</evidence>
<dbReference type="InterPro" id="IPR002912">
    <property type="entry name" value="ACT_dom"/>
</dbReference>
<feature type="site" description="Essential for prephenate dehydratase activity" evidence="19">
    <location>
        <position position="256"/>
    </location>
</feature>
<dbReference type="FunFam" id="3.40.190.10:FF:000029">
    <property type="entry name" value="Chorismate mutase/Prephenate dehydratase"/>
    <property type="match status" value="1"/>
</dbReference>
<dbReference type="SMART" id="SM00830">
    <property type="entry name" value="CM_2"/>
    <property type="match status" value="1"/>
</dbReference>
<dbReference type="EC" id="4.2.1.51" evidence="7"/>
<evidence type="ECO:0000256" key="1">
    <source>
        <dbReference type="ARBA" id="ARBA00000824"/>
    </source>
</evidence>
<evidence type="ECO:0000256" key="4">
    <source>
        <dbReference type="ARBA" id="ARBA00004741"/>
    </source>
</evidence>
<feature type="domain" description="Chorismate mutase" evidence="20">
    <location>
        <begin position="1"/>
        <end position="88"/>
    </location>
</feature>
<dbReference type="Gene3D" id="3.30.70.260">
    <property type="match status" value="1"/>
</dbReference>
<dbReference type="PROSITE" id="PS51671">
    <property type="entry name" value="ACT"/>
    <property type="match status" value="1"/>
</dbReference>
<dbReference type="GO" id="GO:0009094">
    <property type="term" value="P:L-phenylalanine biosynthetic process"/>
    <property type="evidence" value="ECO:0007669"/>
    <property type="project" value="UniProtKB-UniPathway"/>
</dbReference>
<dbReference type="SUPFAM" id="SSF53850">
    <property type="entry name" value="Periplasmic binding protein-like II"/>
    <property type="match status" value="1"/>
</dbReference>
<dbReference type="CDD" id="cd13630">
    <property type="entry name" value="PBP2_PDT_1"/>
    <property type="match status" value="1"/>
</dbReference>
<dbReference type="InterPro" id="IPR036979">
    <property type="entry name" value="CM_dom_sf"/>
</dbReference>
<keyword evidence="15" id="KW-0511">Multifunctional enzyme</keyword>
<evidence type="ECO:0000256" key="18">
    <source>
        <dbReference type="ARBA" id="ARBA00047848"/>
    </source>
</evidence>
<evidence type="ECO:0000259" key="21">
    <source>
        <dbReference type="PROSITE" id="PS51171"/>
    </source>
</evidence>
<dbReference type="EMBL" id="DPPF01000153">
    <property type="protein sequence ID" value="HCW93495.1"/>
    <property type="molecule type" value="Genomic_DNA"/>
</dbReference>
<sequence length="356" mass="39993">MKRLDELRKNIDAIDDEILHLLNKRAEYVIEVGKIKQKSNRPLYVPSREKAIYDRLVKKNPGPFPPNALRSVFREIISASLSLEEVQKISYLGPEGTFTHLAGIKHFGLSSKMISARSIPEVFEDVEKKRAGYGVIPIENSLEGVVNHTLDMFMDSDLNICGEIFIEVNHNLMNKSGVFEDIKRIYSHPHAIAQCRNWLNNNVPNIQIFEVESTAKAAEMASKDSSAAAIGSEMAEIVYSLKVVHRGIEDFANNFTRFLIIGDVKPEKTGNDKTSLVFSVTHEAGSLYSALKAFADSDINMTKIESRPSKLKTWEYVFYVDIDGHISDPMIKKAIDSFTGNVSFFKILGSYPKGEK</sequence>
<evidence type="ECO:0000256" key="13">
    <source>
        <dbReference type="ARBA" id="ARBA00023235"/>
    </source>
</evidence>
<dbReference type="AlphaFoldDB" id="A0A3D5QCB6"/>
<evidence type="ECO:0000256" key="8">
    <source>
        <dbReference type="ARBA" id="ARBA00014401"/>
    </source>
</evidence>
<evidence type="ECO:0000256" key="16">
    <source>
        <dbReference type="ARBA" id="ARBA00031175"/>
    </source>
</evidence>
<evidence type="ECO:0000256" key="12">
    <source>
        <dbReference type="ARBA" id="ARBA00023222"/>
    </source>
</evidence>
<dbReference type="GO" id="GO:0005737">
    <property type="term" value="C:cytoplasm"/>
    <property type="evidence" value="ECO:0007669"/>
    <property type="project" value="UniProtKB-SubCell"/>
</dbReference>
<evidence type="ECO:0000256" key="2">
    <source>
        <dbReference type="ARBA" id="ARBA00002364"/>
    </source>
</evidence>
<dbReference type="NCBIfam" id="TIGR01807">
    <property type="entry name" value="CM_P2"/>
    <property type="match status" value="1"/>
</dbReference>
<dbReference type="SUPFAM" id="SSF48600">
    <property type="entry name" value="Chorismate mutase II"/>
    <property type="match status" value="1"/>
</dbReference>
<dbReference type="EC" id="5.4.99.5" evidence="6"/>
<dbReference type="Proteomes" id="UP000262325">
    <property type="component" value="Unassembled WGS sequence"/>
</dbReference>
<dbReference type="UniPathway" id="UPA00120">
    <property type="reaction ID" value="UER00203"/>
</dbReference>